<sequence>MDRGSSHTAQKRGIVRGGLRQTPATITNVCHSCHHKPNLTRELASGGEGWVGARASGGPRGYHRGQHSLTASGALHGSAPYYDVLAVTNLLRKRVGVTRFS</sequence>
<evidence type="ECO:0000313" key="1">
    <source>
        <dbReference type="EMBL" id="KAJ8707555.1"/>
    </source>
</evidence>
<comment type="caution">
    <text evidence="1">The sequence shown here is derived from an EMBL/GenBank/DDBJ whole genome shotgun (WGS) entry which is preliminary data.</text>
</comment>
<dbReference type="Proteomes" id="UP001231649">
    <property type="component" value="Chromosome 27"/>
</dbReference>
<accession>A0ACC2Q4A9</accession>
<reference evidence="1" key="1">
    <citation type="submission" date="2023-03" db="EMBL/GenBank/DDBJ databases">
        <title>Chromosome-level genomes of two armyworms, Mythimna separata and Mythimna loreyi, provide insights into the biosynthesis and reception of sex pheromones.</title>
        <authorList>
            <person name="Zhao H."/>
        </authorList>
    </citation>
    <scope>NUCLEOTIDE SEQUENCE</scope>
    <source>
        <strain evidence="1">BeijingLab</strain>
    </source>
</reference>
<gene>
    <name evidence="1" type="ORF">PYW08_010807</name>
</gene>
<evidence type="ECO:0000313" key="2">
    <source>
        <dbReference type="Proteomes" id="UP001231649"/>
    </source>
</evidence>
<protein>
    <submittedName>
        <fullName evidence="1">Uncharacterized protein</fullName>
    </submittedName>
</protein>
<organism evidence="1 2">
    <name type="scientific">Mythimna loreyi</name>
    <dbReference type="NCBI Taxonomy" id="667449"/>
    <lineage>
        <taxon>Eukaryota</taxon>
        <taxon>Metazoa</taxon>
        <taxon>Ecdysozoa</taxon>
        <taxon>Arthropoda</taxon>
        <taxon>Hexapoda</taxon>
        <taxon>Insecta</taxon>
        <taxon>Pterygota</taxon>
        <taxon>Neoptera</taxon>
        <taxon>Endopterygota</taxon>
        <taxon>Lepidoptera</taxon>
        <taxon>Glossata</taxon>
        <taxon>Ditrysia</taxon>
        <taxon>Noctuoidea</taxon>
        <taxon>Noctuidae</taxon>
        <taxon>Noctuinae</taxon>
        <taxon>Hadenini</taxon>
        <taxon>Mythimna</taxon>
    </lineage>
</organism>
<dbReference type="EMBL" id="CM056803">
    <property type="protein sequence ID" value="KAJ8707555.1"/>
    <property type="molecule type" value="Genomic_DNA"/>
</dbReference>
<name>A0ACC2Q4A9_9NEOP</name>
<proteinExistence type="predicted"/>
<keyword evidence="2" id="KW-1185">Reference proteome</keyword>